<proteinExistence type="predicted"/>
<dbReference type="Pfam" id="PF07995">
    <property type="entry name" value="GSDH"/>
    <property type="match status" value="1"/>
</dbReference>
<feature type="signal peptide" evidence="2">
    <location>
        <begin position="1"/>
        <end position="45"/>
    </location>
</feature>
<reference evidence="5" key="1">
    <citation type="journal article" date="2019" name="Int. J. Syst. Evol. Microbiol.">
        <title>The Global Catalogue of Microorganisms (GCM) 10K type strain sequencing project: providing services to taxonomists for standard genome sequencing and annotation.</title>
        <authorList>
            <consortium name="The Broad Institute Genomics Platform"/>
            <consortium name="The Broad Institute Genome Sequencing Center for Infectious Disease"/>
            <person name="Wu L."/>
            <person name="Ma J."/>
        </authorList>
    </citation>
    <scope>NUCLEOTIDE SEQUENCE [LARGE SCALE GENOMIC DNA]</scope>
    <source>
        <strain evidence="5">CGMCC 1.15122</strain>
    </source>
</reference>
<evidence type="ECO:0000256" key="2">
    <source>
        <dbReference type="SAM" id="SignalP"/>
    </source>
</evidence>
<sequence length="401" mass="43699">MPTRHLMPTRCSQPLITQQRSRCLQAKRWVAPSLAGLLLATTAQAEVVHNALGTDHLSITIERVADDFANPWAVAFLPDGRYLVSERSGELNLVDANGQSQVLEGMPQVSQNGQGGLLDVVLHPEFGDGEHDWIYFTWSKPEGNNSRSALSRVKWEGDSLGDVEHLFEQDRASSPGRHYGSRLAWLKDGTLLMSIGDRGVDPSRAQASDDHAGSTLRLTETGGVPDDNPFVDDDSTLDEIYTLGNRNIQGMTVLSNGEPWATEHGPRTGDELNQIVPGNNYGWPEVSLGNDYGTNEPIGVESKPGMEDPVYRFDGRFAPSGLAEVTSDAFGPWQGSLLAGGLGSQKLLRLTLEEGQVADEELILEGELGRIRDVRQGPDEALYLLTDGGQGSLYRLTPTER</sequence>
<name>A0ABQ1NZQ9_9GAMM</name>
<keyword evidence="2" id="KW-0732">Signal</keyword>
<feature type="domain" description="Glucose/Sorbosone dehydrogenase" evidence="3">
    <location>
        <begin position="69"/>
        <end position="395"/>
    </location>
</feature>
<accession>A0ABQ1NZQ9</accession>
<evidence type="ECO:0000313" key="4">
    <source>
        <dbReference type="EMBL" id="GGC88265.1"/>
    </source>
</evidence>
<comment type="caution">
    <text evidence="4">The sequence shown here is derived from an EMBL/GenBank/DDBJ whole genome shotgun (WGS) entry which is preliminary data.</text>
</comment>
<dbReference type="SUPFAM" id="SSF50952">
    <property type="entry name" value="Soluble quinoprotein glucose dehydrogenase"/>
    <property type="match status" value="1"/>
</dbReference>
<dbReference type="InterPro" id="IPR011041">
    <property type="entry name" value="Quinoprot_gluc/sorb_DH_b-prop"/>
</dbReference>
<evidence type="ECO:0000256" key="1">
    <source>
        <dbReference type="SAM" id="MobiDB-lite"/>
    </source>
</evidence>
<evidence type="ECO:0000259" key="3">
    <source>
        <dbReference type="Pfam" id="PF07995"/>
    </source>
</evidence>
<dbReference type="InterPro" id="IPR011042">
    <property type="entry name" value="6-blade_b-propeller_TolB-like"/>
</dbReference>
<dbReference type="PANTHER" id="PTHR19328:SF75">
    <property type="entry name" value="ALDOSE SUGAR DEHYDROGENASE YLII"/>
    <property type="match status" value="1"/>
</dbReference>
<keyword evidence="5" id="KW-1185">Reference proteome</keyword>
<evidence type="ECO:0000313" key="5">
    <source>
        <dbReference type="Proteomes" id="UP000597301"/>
    </source>
</evidence>
<dbReference type="EMBL" id="BMHM01000003">
    <property type="protein sequence ID" value="GGC88265.1"/>
    <property type="molecule type" value="Genomic_DNA"/>
</dbReference>
<protein>
    <submittedName>
        <fullName evidence="4">Pyrroloquinoline-quinone glucose dehydrogenase</fullName>
    </submittedName>
</protein>
<feature type="chain" id="PRO_5045512269" evidence="2">
    <location>
        <begin position="46"/>
        <end position="401"/>
    </location>
</feature>
<dbReference type="Proteomes" id="UP000597301">
    <property type="component" value="Unassembled WGS sequence"/>
</dbReference>
<organism evidence="4 5">
    <name type="scientific">Vreelandella lutescens</name>
    <dbReference type="NCBI Taxonomy" id="1602943"/>
    <lineage>
        <taxon>Bacteria</taxon>
        <taxon>Pseudomonadati</taxon>
        <taxon>Pseudomonadota</taxon>
        <taxon>Gammaproteobacteria</taxon>
        <taxon>Oceanospirillales</taxon>
        <taxon>Halomonadaceae</taxon>
        <taxon>Vreelandella</taxon>
    </lineage>
</organism>
<dbReference type="Gene3D" id="2.120.10.30">
    <property type="entry name" value="TolB, C-terminal domain"/>
    <property type="match status" value="1"/>
</dbReference>
<feature type="region of interest" description="Disordered" evidence="1">
    <location>
        <begin position="202"/>
        <end position="231"/>
    </location>
</feature>
<dbReference type="InterPro" id="IPR012938">
    <property type="entry name" value="Glc/Sorbosone_DH"/>
</dbReference>
<dbReference type="PANTHER" id="PTHR19328">
    <property type="entry name" value="HEDGEHOG-INTERACTING PROTEIN"/>
    <property type="match status" value="1"/>
</dbReference>
<gene>
    <name evidence="4" type="ORF">GCM10011382_18050</name>
</gene>